<keyword evidence="2" id="KW-1185">Reference proteome</keyword>
<name>A0ACB9HGL8_9ASTR</name>
<sequence length="165" mass="18134">MKRFSHNRAPGVANGDLHGQGVGREMSKRTRRVFVQRWVAAEQKLKLLGMCRTCGTSEAASLSLTCCSLSPVTPPSLFCCRIGVLFQVPDPFQQFFMDQDSTHTARESLDLVFEMSNIVDTGLDRHTLSVLIALCDLGLNPEALAAVVKEFRSEPPFTSSTPSTN</sequence>
<evidence type="ECO:0000313" key="1">
    <source>
        <dbReference type="EMBL" id="KAI3794007.1"/>
    </source>
</evidence>
<dbReference type="Proteomes" id="UP001056120">
    <property type="component" value="Linkage Group LG12"/>
</dbReference>
<protein>
    <submittedName>
        <fullName evidence="1">Uncharacterized protein</fullName>
    </submittedName>
</protein>
<comment type="caution">
    <text evidence="1">The sequence shown here is derived from an EMBL/GenBank/DDBJ whole genome shotgun (WGS) entry which is preliminary data.</text>
</comment>
<reference evidence="2" key="1">
    <citation type="journal article" date="2022" name="Mol. Ecol. Resour.">
        <title>The genomes of chicory, endive, great burdock and yacon provide insights into Asteraceae palaeo-polyploidization history and plant inulin production.</title>
        <authorList>
            <person name="Fan W."/>
            <person name="Wang S."/>
            <person name="Wang H."/>
            <person name="Wang A."/>
            <person name="Jiang F."/>
            <person name="Liu H."/>
            <person name="Zhao H."/>
            <person name="Xu D."/>
            <person name="Zhang Y."/>
        </authorList>
    </citation>
    <scope>NUCLEOTIDE SEQUENCE [LARGE SCALE GENOMIC DNA]</scope>
    <source>
        <strain evidence="2">cv. Yunnan</strain>
    </source>
</reference>
<accession>A0ACB9HGL8</accession>
<gene>
    <name evidence="1" type="ORF">L1987_36632</name>
</gene>
<reference evidence="1 2" key="2">
    <citation type="journal article" date="2022" name="Mol. Ecol. Resour.">
        <title>The genomes of chicory, endive, great burdock and yacon provide insights into Asteraceae paleo-polyploidization history and plant inulin production.</title>
        <authorList>
            <person name="Fan W."/>
            <person name="Wang S."/>
            <person name="Wang H."/>
            <person name="Wang A."/>
            <person name="Jiang F."/>
            <person name="Liu H."/>
            <person name="Zhao H."/>
            <person name="Xu D."/>
            <person name="Zhang Y."/>
        </authorList>
    </citation>
    <scope>NUCLEOTIDE SEQUENCE [LARGE SCALE GENOMIC DNA]</scope>
    <source>
        <strain evidence="2">cv. Yunnan</strain>
        <tissue evidence="1">Leaves</tissue>
    </source>
</reference>
<evidence type="ECO:0000313" key="2">
    <source>
        <dbReference type="Proteomes" id="UP001056120"/>
    </source>
</evidence>
<dbReference type="EMBL" id="CM042029">
    <property type="protein sequence ID" value="KAI3794007.1"/>
    <property type="molecule type" value="Genomic_DNA"/>
</dbReference>
<proteinExistence type="predicted"/>
<organism evidence="1 2">
    <name type="scientific">Smallanthus sonchifolius</name>
    <dbReference type="NCBI Taxonomy" id="185202"/>
    <lineage>
        <taxon>Eukaryota</taxon>
        <taxon>Viridiplantae</taxon>
        <taxon>Streptophyta</taxon>
        <taxon>Embryophyta</taxon>
        <taxon>Tracheophyta</taxon>
        <taxon>Spermatophyta</taxon>
        <taxon>Magnoliopsida</taxon>
        <taxon>eudicotyledons</taxon>
        <taxon>Gunneridae</taxon>
        <taxon>Pentapetalae</taxon>
        <taxon>asterids</taxon>
        <taxon>campanulids</taxon>
        <taxon>Asterales</taxon>
        <taxon>Asteraceae</taxon>
        <taxon>Asteroideae</taxon>
        <taxon>Heliantheae alliance</taxon>
        <taxon>Millerieae</taxon>
        <taxon>Smallanthus</taxon>
    </lineage>
</organism>